<comment type="caution">
    <text evidence="1">The sequence shown here is derived from an EMBL/GenBank/DDBJ whole genome shotgun (WGS) entry which is preliminary data.</text>
</comment>
<accession>A0AA88I671</accession>
<gene>
    <name evidence="1" type="ORF">QYM36_004481</name>
</gene>
<keyword evidence="2" id="KW-1185">Reference proteome</keyword>
<evidence type="ECO:0000313" key="2">
    <source>
        <dbReference type="Proteomes" id="UP001187531"/>
    </source>
</evidence>
<protein>
    <submittedName>
        <fullName evidence="1">Uncharacterized protein</fullName>
    </submittedName>
</protein>
<evidence type="ECO:0000313" key="1">
    <source>
        <dbReference type="EMBL" id="KAK2720606.1"/>
    </source>
</evidence>
<dbReference type="EMBL" id="JAVRJZ010000007">
    <property type="protein sequence ID" value="KAK2720606.1"/>
    <property type="molecule type" value="Genomic_DNA"/>
</dbReference>
<reference evidence="1" key="1">
    <citation type="submission" date="2023-07" db="EMBL/GenBank/DDBJ databases">
        <title>Chromosome-level genome assembly of Artemia franciscana.</title>
        <authorList>
            <person name="Jo E."/>
        </authorList>
    </citation>
    <scope>NUCLEOTIDE SEQUENCE</scope>
    <source>
        <tissue evidence="1">Whole body</tissue>
    </source>
</reference>
<dbReference type="AlphaFoldDB" id="A0AA88I671"/>
<dbReference type="Proteomes" id="UP001187531">
    <property type="component" value="Unassembled WGS sequence"/>
</dbReference>
<organism evidence="1 2">
    <name type="scientific">Artemia franciscana</name>
    <name type="common">Brine shrimp</name>
    <name type="synonym">Artemia sanfranciscana</name>
    <dbReference type="NCBI Taxonomy" id="6661"/>
    <lineage>
        <taxon>Eukaryota</taxon>
        <taxon>Metazoa</taxon>
        <taxon>Ecdysozoa</taxon>
        <taxon>Arthropoda</taxon>
        <taxon>Crustacea</taxon>
        <taxon>Branchiopoda</taxon>
        <taxon>Anostraca</taxon>
        <taxon>Artemiidae</taxon>
        <taxon>Artemia</taxon>
    </lineage>
</organism>
<sequence>MADFYELLSHRISKDDPFTQFAIMTLQIFRISLSEPNIIVASRLNNCVRMLNFLVEKYDSVSTDKDEQDCLWPFFPKPENATVPAIVSNLTSRLQSSNPAKQRESISNLRCLDKIDHVEQRGDRPLVFMKDNNSGSSVALGLTEIGLIACDLLNFEQKVSGRWTVQHLRCSTSVIQSCQLKI</sequence>
<name>A0AA88I671_ARTSF</name>
<proteinExistence type="predicted"/>